<feature type="transmembrane region" description="Helical" evidence="1">
    <location>
        <begin position="16"/>
        <end position="38"/>
    </location>
</feature>
<dbReference type="Proteomes" id="UP000324800">
    <property type="component" value="Unassembled WGS sequence"/>
</dbReference>
<gene>
    <name evidence="2" type="ORF">EZS28_009907</name>
</gene>
<accession>A0A5J4WJS4</accession>
<keyword evidence="1" id="KW-0472">Membrane</keyword>
<sequence length="181" mass="20682">MIFSILQVYEFNDLTIFWLLNAIWLGMFGIGGIISAYYFGKEEIWHQCTLAITAFFTGIFIFWSILFLNPCDFTSPQAAKLILRNGFKPGTGGIAGGGIYFALRPQDTKGKAHHEGVIFKCEVDVGSCKIMKKKEDKLTRRQLEEQGFDSVYFPANFMDVTLNRPEYVIYDPHRVKSIEKI</sequence>
<proteinExistence type="predicted"/>
<organism evidence="2 3">
    <name type="scientific">Streblomastix strix</name>
    <dbReference type="NCBI Taxonomy" id="222440"/>
    <lineage>
        <taxon>Eukaryota</taxon>
        <taxon>Metamonada</taxon>
        <taxon>Preaxostyla</taxon>
        <taxon>Oxymonadida</taxon>
        <taxon>Streblomastigidae</taxon>
        <taxon>Streblomastix</taxon>
    </lineage>
</organism>
<keyword evidence="1" id="KW-0812">Transmembrane</keyword>
<keyword evidence="1" id="KW-1133">Transmembrane helix</keyword>
<reference evidence="2 3" key="1">
    <citation type="submission" date="2019-03" db="EMBL/GenBank/DDBJ databases">
        <title>Single cell metagenomics reveals metabolic interactions within the superorganism composed of flagellate Streblomastix strix and complex community of Bacteroidetes bacteria on its surface.</title>
        <authorList>
            <person name="Treitli S.C."/>
            <person name="Kolisko M."/>
            <person name="Husnik F."/>
            <person name="Keeling P."/>
            <person name="Hampl V."/>
        </authorList>
    </citation>
    <scope>NUCLEOTIDE SEQUENCE [LARGE SCALE GENOMIC DNA]</scope>
    <source>
        <strain evidence="2">ST1C</strain>
    </source>
</reference>
<evidence type="ECO:0000313" key="2">
    <source>
        <dbReference type="EMBL" id="KAA6394569.1"/>
    </source>
</evidence>
<dbReference type="Gene3D" id="3.90.228.10">
    <property type="match status" value="1"/>
</dbReference>
<feature type="transmembrane region" description="Helical" evidence="1">
    <location>
        <begin position="50"/>
        <end position="68"/>
    </location>
</feature>
<name>A0A5J4WJS4_9EUKA</name>
<comment type="caution">
    <text evidence="2">The sequence shown here is derived from an EMBL/GenBank/DDBJ whole genome shotgun (WGS) entry which is preliminary data.</text>
</comment>
<dbReference type="AlphaFoldDB" id="A0A5J4WJS4"/>
<protein>
    <submittedName>
        <fullName evidence="2">Uncharacterized protein</fullName>
    </submittedName>
</protein>
<dbReference type="SUPFAM" id="SSF56399">
    <property type="entry name" value="ADP-ribosylation"/>
    <property type="match status" value="1"/>
</dbReference>
<dbReference type="EMBL" id="SNRW01001909">
    <property type="protein sequence ID" value="KAA6394569.1"/>
    <property type="molecule type" value="Genomic_DNA"/>
</dbReference>
<evidence type="ECO:0000256" key="1">
    <source>
        <dbReference type="SAM" id="Phobius"/>
    </source>
</evidence>
<evidence type="ECO:0000313" key="3">
    <source>
        <dbReference type="Proteomes" id="UP000324800"/>
    </source>
</evidence>